<gene>
    <name evidence="1" type="ORF">ACFPCV_14715</name>
</gene>
<sequence length="75" mass="8215">MMQILPPAEDIASEAFISQANESGRSYLTYLGHNRDYCLEQARLCQNALDDYLGIEERTVIAVNDAAEGGPQPGL</sequence>
<protein>
    <submittedName>
        <fullName evidence="1">Uncharacterized protein</fullName>
    </submittedName>
</protein>
<evidence type="ECO:0000313" key="1">
    <source>
        <dbReference type="EMBL" id="MFC4854758.1"/>
    </source>
</evidence>
<reference evidence="2" key="1">
    <citation type="journal article" date="2019" name="Int. J. Syst. Evol. Microbiol.">
        <title>The Global Catalogue of Microorganisms (GCM) 10K type strain sequencing project: providing services to taxonomists for standard genome sequencing and annotation.</title>
        <authorList>
            <consortium name="The Broad Institute Genomics Platform"/>
            <consortium name="The Broad Institute Genome Sequencing Center for Infectious Disease"/>
            <person name="Wu L."/>
            <person name="Ma J."/>
        </authorList>
    </citation>
    <scope>NUCLEOTIDE SEQUENCE [LARGE SCALE GENOMIC DNA]</scope>
    <source>
        <strain evidence="2">ZS-22-S1</strain>
    </source>
</reference>
<comment type="caution">
    <text evidence="1">The sequence shown here is derived from an EMBL/GenBank/DDBJ whole genome shotgun (WGS) entry which is preliminary data.</text>
</comment>
<organism evidence="1 2">
    <name type="scientific">Actinophytocola glycyrrhizae</name>
    <dbReference type="NCBI Taxonomy" id="2044873"/>
    <lineage>
        <taxon>Bacteria</taxon>
        <taxon>Bacillati</taxon>
        <taxon>Actinomycetota</taxon>
        <taxon>Actinomycetes</taxon>
        <taxon>Pseudonocardiales</taxon>
        <taxon>Pseudonocardiaceae</taxon>
    </lineage>
</organism>
<dbReference type="RefSeq" id="WP_378056685.1">
    <property type="nucleotide sequence ID" value="NZ_JBHSIS010000006.1"/>
</dbReference>
<accession>A0ABV9S1F4</accession>
<dbReference type="EMBL" id="JBHSIS010000006">
    <property type="protein sequence ID" value="MFC4854758.1"/>
    <property type="molecule type" value="Genomic_DNA"/>
</dbReference>
<dbReference type="Proteomes" id="UP001595859">
    <property type="component" value="Unassembled WGS sequence"/>
</dbReference>
<proteinExistence type="predicted"/>
<name>A0ABV9S1F4_9PSEU</name>
<keyword evidence="2" id="KW-1185">Reference proteome</keyword>
<evidence type="ECO:0000313" key="2">
    <source>
        <dbReference type="Proteomes" id="UP001595859"/>
    </source>
</evidence>